<keyword evidence="1" id="KW-0472">Membrane</keyword>
<reference evidence="2 3" key="1">
    <citation type="submission" date="2020-07" db="EMBL/GenBank/DDBJ databases">
        <title>Sequencing the genomes of 1000 actinobacteria strains.</title>
        <authorList>
            <person name="Klenk H.-P."/>
        </authorList>
    </citation>
    <scope>NUCLEOTIDE SEQUENCE [LARGE SCALE GENOMIC DNA]</scope>
    <source>
        <strain evidence="2 3">DSM 18248</strain>
    </source>
</reference>
<keyword evidence="1" id="KW-0812">Transmembrane</keyword>
<dbReference type="EMBL" id="JACBZI010000001">
    <property type="protein sequence ID" value="NYI10562.1"/>
    <property type="molecule type" value="Genomic_DNA"/>
</dbReference>
<sequence>MSHQLTDHSAPIRVTTVPPTRETRRAWVRAVLVVVLFALTGAGLGVWWEHLWQPSQGTVVRHEWFVVDGDFRYDLEGLRNQFSGTGLFVVMALAAGAVLGGLTALLSRRDELLVLGTVAVGSVVAAVVMWQVGTRLGPPDPQVLALAADRGTVLPDNLELGSPGALLAWPFASLLALCTVFLLIPGRHRE</sequence>
<evidence type="ECO:0000313" key="3">
    <source>
        <dbReference type="Proteomes" id="UP000537326"/>
    </source>
</evidence>
<feature type="transmembrane region" description="Helical" evidence="1">
    <location>
        <begin position="26"/>
        <end position="48"/>
    </location>
</feature>
<accession>A0A7Y9YGC3</accession>
<protein>
    <submittedName>
        <fullName evidence="2">Uncharacterized protein</fullName>
    </submittedName>
</protein>
<evidence type="ECO:0000313" key="2">
    <source>
        <dbReference type="EMBL" id="NYI10562.1"/>
    </source>
</evidence>
<gene>
    <name evidence="2" type="ORF">BKA05_002077</name>
</gene>
<dbReference type="Proteomes" id="UP000537326">
    <property type="component" value="Unassembled WGS sequence"/>
</dbReference>
<organism evidence="2 3">
    <name type="scientific">Nocardioides marinus</name>
    <dbReference type="NCBI Taxonomy" id="374514"/>
    <lineage>
        <taxon>Bacteria</taxon>
        <taxon>Bacillati</taxon>
        <taxon>Actinomycetota</taxon>
        <taxon>Actinomycetes</taxon>
        <taxon>Propionibacteriales</taxon>
        <taxon>Nocardioidaceae</taxon>
        <taxon>Nocardioides</taxon>
    </lineage>
</organism>
<feature type="transmembrane region" description="Helical" evidence="1">
    <location>
        <begin position="82"/>
        <end position="105"/>
    </location>
</feature>
<proteinExistence type="predicted"/>
<keyword evidence="1" id="KW-1133">Transmembrane helix</keyword>
<dbReference type="AlphaFoldDB" id="A0A7Y9YGC3"/>
<feature type="transmembrane region" description="Helical" evidence="1">
    <location>
        <begin position="112"/>
        <end position="132"/>
    </location>
</feature>
<comment type="caution">
    <text evidence="2">The sequence shown here is derived from an EMBL/GenBank/DDBJ whole genome shotgun (WGS) entry which is preliminary data.</text>
</comment>
<evidence type="ECO:0000256" key="1">
    <source>
        <dbReference type="SAM" id="Phobius"/>
    </source>
</evidence>
<feature type="transmembrane region" description="Helical" evidence="1">
    <location>
        <begin position="166"/>
        <end position="184"/>
    </location>
</feature>
<keyword evidence="3" id="KW-1185">Reference proteome</keyword>
<name>A0A7Y9YGC3_9ACTN</name>
<dbReference type="RefSeq" id="WP_179531378.1">
    <property type="nucleotide sequence ID" value="NZ_BAAAPP010000010.1"/>
</dbReference>